<dbReference type="Proteomes" id="UP000186817">
    <property type="component" value="Unassembled WGS sequence"/>
</dbReference>
<keyword evidence="3" id="KW-1185">Reference proteome</keyword>
<dbReference type="EMBL" id="LSRX01000265">
    <property type="protein sequence ID" value="OLQ02350.1"/>
    <property type="molecule type" value="Genomic_DNA"/>
</dbReference>
<protein>
    <submittedName>
        <fullName evidence="2">Uncharacterized protein</fullName>
    </submittedName>
</protein>
<gene>
    <name evidence="2" type="ORF">AK812_SmicGene14795</name>
</gene>
<reference evidence="2 3" key="1">
    <citation type="submission" date="2016-02" db="EMBL/GenBank/DDBJ databases">
        <title>Genome analysis of coral dinoflagellate symbionts highlights evolutionary adaptations to a symbiotic lifestyle.</title>
        <authorList>
            <person name="Aranda M."/>
            <person name="Li Y."/>
            <person name="Liew Y.J."/>
            <person name="Baumgarten S."/>
            <person name="Simakov O."/>
            <person name="Wilson M."/>
            <person name="Piel J."/>
            <person name="Ashoor H."/>
            <person name="Bougouffa S."/>
            <person name="Bajic V.B."/>
            <person name="Ryu T."/>
            <person name="Ravasi T."/>
            <person name="Bayer T."/>
            <person name="Micklem G."/>
            <person name="Kim H."/>
            <person name="Bhak J."/>
            <person name="Lajeunesse T.C."/>
            <person name="Voolstra C.R."/>
        </authorList>
    </citation>
    <scope>NUCLEOTIDE SEQUENCE [LARGE SCALE GENOMIC DNA]</scope>
    <source>
        <strain evidence="2 3">CCMP2467</strain>
    </source>
</reference>
<comment type="caution">
    <text evidence="2">The sequence shown here is derived from an EMBL/GenBank/DDBJ whole genome shotgun (WGS) entry which is preliminary data.</text>
</comment>
<proteinExistence type="predicted"/>
<feature type="region of interest" description="Disordered" evidence="1">
    <location>
        <begin position="36"/>
        <end position="56"/>
    </location>
</feature>
<organism evidence="2 3">
    <name type="scientific">Symbiodinium microadriaticum</name>
    <name type="common">Dinoflagellate</name>
    <name type="synonym">Zooxanthella microadriatica</name>
    <dbReference type="NCBI Taxonomy" id="2951"/>
    <lineage>
        <taxon>Eukaryota</taxon>
        <taxon>Sar</taxon>
        <taxon>Alveolata</taxon>
        <taxon>Dinophyceae</taxon>
        <taxon>Suessiales</taxon>
        <taxon>Symbiodiniaceae</taxon>
        <taxon>Symbiodinium</taxon>
    </lineage>
</organism>
<evidence type="ECO:0000256" key="1">
    <source>
        <dbReference type="SAM" id="MobiDB-lite"/>
    </source>
</evidence>
<evidence type="ECO:0000313" key="3">
    <source>
        <dbReference type="Proteomes" id="UP000186817"/>
    </source>
</evidence>
<accession>A0A1Q9E4K0</accession>
<dbReference type="AlphaFoldDB" id="A0A1Q9E4K0"/>
<sequence>MLIVQCTGRPLPQVTVSKYLLQALEAAKVDCREDLPQEKEFSKGPGVVSPEPDGDTVDVAATKALQANTVYGSPRFKRVSPERCGCQGTCANRVIGVQFAMQRSQHRLHDTRPAGISNFAILPEPDSARAIKPGRIESE</sequence>
<evidence type="ECO:0000313" key="2">
    <source>
        <dbReference type="EMBL" id="OLQ02350.1"/>
    </source>
</evidence>
<name>A0A1Q9E4K0_SYMMI</name>